<dbReference type="PROSITE" id="PS50293">
    <property type="entry name" value="TPR_REGION"/>
    <property type="match status" value="2"/>
</dbReference>
<evidence type="ECO:0000313" key="3">
    <source>
        <dbReference type="EMBL" id="ABJ82993.1"/>
    </source>
</evidence>
<dbReference type="OrthoDB" id="113951at2"/>
<dbReference type="AlphaFoldDB" id="Q026S6"/>
<evidence type="ECO:0000256" key="1">
    <source>
        <dbReference type="PROSITE-ProRule" id="PRU00339"/>
    </source>
</evidence>
<evidence type="ECO:0000256" key="2">
    <source>
        <dbReference type="SAM" id="SignalP"/>
    </source>
</evidence>
<dbReference type="STRING" id="234267.Acid_2003"/>
<gene>
    <name evidence="3" type="ordered locus">Acid_2003</name>
</gene>
<reference evidence="3" key="1">
    <citation type="submission" date="2006-10" db="EMBL/GenBank/DDBJ databases">
        <title>Complete sequence of Solibacter usitatus Ellin6076.</title>
        <authorList>
            <consortium name="US DOE Joint Genome Institute"/>
            <person name="Copeland A."/>
            <person name="Lucas S."/>
            <person name="Lapidus A."/>
            <person name="Barry K."/>
            <person name="Detter J.C."/>
            <person name="Glavina del Rio T."/>
            <person name="Hammon N."/>
            <person name="Israni S."/>
            <person name="Dalin E."/>
            <person name="Tice H."/>
            <person name="Pitluck S."/>
            <person name="Thompson L.S."/>
            <person name="Brettin T."/>
            <person name="Bruce D."/>
            <person name="Han C."/>
            <person name="Tapia R."/>
            <person name="Gilna P."/>
            <person name="Schmutz J."/>
            <person name="Larimer F."/>
            <person name="Land M."/>
            <person name="Hauser L."/>
            <person name="Kyrpides N."/>
            <person name="Mikhailova N."/>
            <person name="Janssen P.H."/>
            <person name="Kuske C.R."/>
            <person name="Richardson P."/>
        </authorList>
    </citation>
    <scope>NUCLEOTIDE SEQUENCE</scope>
    <source>
        <strain evidence="3">Ellin6076</strain>
    </source>
</reference>
<dbReference type="EMBL" id="CP000473">
    <property type="protein sequence ID" value="ABJ82993.1"/>
    <property type="molecule type" value="Genomic_DNA"/>
</dbReference>
<dbReference type="InParanoid" id="Q026S6"/>
<dbReference type="NCBIfam" id="NF047558">
    <property type="entry name" value="TPR_END_plus"/>
    <property type="match status" value="1"/>
</dbReference>
<dbReference type="InterPro" id="IPR011990">
    <property type="entry name" value="TPR-like_helical_dom_sf"/>
</dbReference>
<dbReference type="Gene3D" id="1.25.40.10">
    <property type="entry name" value="Tetratricopeptide repeat domain"/>
    <property type="match status" value="1"/>
</dbReference>
<dbReference type="InterPro" id="IPR019734">
    <property type="entry name" value="TPR_rpt"/>
</dbReference>
<name>Q026S6_SOLUE</name>
<feature type="chain" id="PRO_5004163713" evidence="2">
    <location>
        <begin position="22"/>
        <end position="262"/>
    </location>
</feature>
<dbReference type="PROSITE" id="PS50005">
    <property type="entry name" value="TPR"/>
    <property type="match status" value="3"/>
</dbReference>
<feature type="repeat" description="TPR" evidence="1">
    <location>
        <begin position="78"/>
        <end position="111"/>
    </location>
</feature>
<dbReference type="PANTHER" id="PTHR12558">
    <property type="entry name" value="CELL DIVISION CYCLE 16,23,27"/>
    <property type="match status" value="1"/>
</dbReference>
<sequence precursor="true">MVNRPRSMLLAASLGAVLSFGQTGVVTPNSMLEGTRVPPQAEPPKPVLSPETRGDILMARKMYREAIEAFAEGSPKDAVLRNKTGIAYHQLMQLDSARKCYEQAVKLKPDYHEAINNLGTIWYAKKSYRRAVSQYKKAIKLAPDSASIHSNLGTAYFARKEFEPAMEEFRVALQLDPNVFEHHSSYGVMLQERSVQDRAKFHYSMAALYAQGGRSELALQYLRKALEEGFHERKKLDSDPAFASLRELPEFKQLLTLEPRVL</sequence>
<feature type="repeat" description="TPR" evidence="1">
    <location>
        <begin position="112"/>
        <end position="145"/>
    </location>
</feature>
<keyword evidence="1" id="KW-0802">TPR repeat</keyword>
<dbReference type="HOGENOM" id="CLU_929952_0_0_0"/>
<dbReference type="PANTHER" id="PTHR12558:SF13">
    <property type="entry name" value="CELL DIVISION CYCLE PROTEIN 27 HOMOLOG"/>
    <property type="match status" value="1"/>
</dbReference>
<organism evidence="3">
    <name type="scientific">Solibacter usitatus (strain Ellin6076)</name>
    <dbReference type="NCBI Taxonomy" id="234267"/>
    <lineage>
        <taxon>Bacteria</taxon>
        <taxon>Pseudomonadati</taxon>
        <taxon>Acidobacteriota</taxon>
        <taxon>Terriglobia</taxon>
        <taxon>Bryobacterales</taxon>
        <taxon>Solibacteraceae</taxon>
        <taxon>Candidatus Solibacter</taxon>
    </lineage>
</organism>
<dbReference type="KEGG" id="sus:Acid_2003"/>
<keyword evidence="2" id="KW-0732">Signal</keyword>
<proteinExistence type="predicted"/>
<dbReference type="SMART" id="SM00028">
    <property type="entry name" value="TPR"/>
    <property type="match status" value="4"/>
</dbReference>
<dbReference type="Pfam" id="PF13414">
    <property type="entry name" value="TPR_11"/>
    <property type="match status" value="1"/>
</dbReference>
<feature type="repeat" description="TPR" evidence="1">
    <location>
        <begin position="146"/>
        <end position="179"/>
    </location>
</feature>
<feature type="signal peptide" evidence="2">
    <location>
        <begin position="1"/>
        <end position="21"/>
    </location>
</feature>
<dbReference type="Pfam" id="PF13181">
    <property type="entry name" value="TPR_8"/>
    <property type="match status" value="2"/>
</dbReference>
<accession>Q026S6</accession>
<protein>
    <submittedName>
        <fullName evidence="3">Tetratricopeptide TPR_2 repeat protein</fullName>
    </submittedName>
</protein>
<dbReference type="SUPFAM" id="SSF48452">
    <property type="entry name" value="TPR-like"/>
    <property type="match status" value="1"/>
</dbReference>
<dbReference type="eggNOG" id="COG0457">
    <property type="taxonomic scope" value="Bacteria"/>
</dbReference>